<dbReference type="Proteomes" id="UP001231915">
    <property type="component" value="Unassembled WGS sequence"/>
</dbReference>
<dbReference type="EMBL" id="JASJUT010000005">
    <property type="protein sequence ID" value="MDK2596202.1"/>
    <property type="molecule type" value="Genomic_DNA"/>
</dbReference>
<keyword evidence="3" id="KW-1185">Reference proteome</keyword>
<reference evidence="2 3" key="1">
    <citation type="submission" date="2023-05" db="EMBL/GenBank/DDBJ databases">
        <title>Pseudoalteromonas ardens sp. nov., Pseudoalteromonas obscura sp. nov., and Pseudoalteromonas umbrosa sp. nov., isolated from the coral Montipora capitata.</title>
        <authorList>
            <person name="Thomas E.M."/>
            <person name="Smith E.M."/>
            <person name="Papke E."/>
            <person name="Shlafstein M.D."/>
            <person name="Oline D.K."/>
            <person name="Videau P."/>
            <person name="Saw J.H."/>
            <person name="Strangman W.K."/>
            <person name="Ushijima B."/>
        </authorList>
    </citation>
    <scope>NUCLEOTIDE SEQUENCE [LARGE SCALE GENOMIC DNA]</scope>
    <source>
        <strain evidence="2 3">P94</strain>
    </source>
</reference>
<organism evidence="2 3">
    <name type="scientific">Pseudoalteromonas obscura</name>
    <dbReference type="NCBI Taxonomy" id="3048491"/>
    <lineage>
        <taxon>Bacteria</taxon>
        <taxon>Pseudomonadati</taxon>
        <taxon>Pseudomonadota</taxon>
        <taxon>Gammaproteobacteria</taxon>
        <taxon>Alteromonadales</taxon>
        <taxon>Pseudoalteromonadaceae</taxon>
        <taxon>Pseudoalteromonas</taxon>
    </lineage>
</organism>
<gene>
    <name evidence="2" type="ORF">QNM18_14160</name>
</gene>
<sequence>MRSVLFLWLLPLSFSSSAADIYFRGSECTEAANAKEVYLREEASFEKGEARKEVMSALKQRLLNKASQLTYEGNSTGYIVESLKFKLDEAKIKGGKITRSTRVTGFLQLSPVSQCSHGQKIKQDEANKLGFVYNYAKISLEKVELENAIRGQQLRSALLNKDSVYGLKLGTTYEQALNKIGRFSFDWQVDSKWRLTTIGRNTALYFHQGVLVGAQYNRQLLPMIWSNLIELAATKPTMEAGGVEVSLLHQAISDSYLAELEHKYDMLDYDTFRVSEDEVELRLSGVVIGDTLSLKEVVPTMACYDERRGVQSFIDEYGEQLPAFYDQLGNKGLITGCSQIINLWDDRNFKSLSLIEQANFNSAKLLLSKAISNALSDWSFYNVKYLNGISAHPELVIKDSKDGIYEVQIGGWFGHFSTDQELAYEGVFYLQ</sequence>
<evidence type="ECO:0000313" key="3">
    <source>
        <dbReference type="Proteomes" id="UP001231915"/>
    </source>
</evidence>
<comment type="caution">
    <text evidence="2">The sequence shown here is derived from an EMBL/GenBank/DDBJ whole genome shotgun (WGS) entry which is preliminary data.</text>
</comment>
<proteinExistence type="predicted"/>
<dbReference type="RefSeq" id="WP_284137611.1">
    <property type="nucleotide sequence ID" value="NZ_JASJUT010000005.1"/>
</dbReference>
<protein>
    <recommendedName>
        <fullName evidence="4">Lipoprotein</fullName>
    </recommendedName>
</protein>
<name>A0ABT7EMB9_9GAMM</name>
<evidence type="ECO:0000313" key="2">
    <source>
        <dbReference type="EMBL" id="MDK2596202.1"/>
    </source>
</evidence>
<accession>A0ABT7EMB9</accession>
<feature type="chain" id="PRO_5045608593" description="Lipoprotein" evidence="1">
    <location>
        <begin position="19"/>
        <end position="431"/>
    </location>
</feature>
<keyword evidence="1" id="KW-0732">Signal</keyword>
<evidence type="ECO:0000256" key="1">
    <source>
        <dbReference type="SAM" id="SignalP"/>
    </source>
</evidence>
<evidence type="ECO:0008006" key="4">
    <source>
        <dbReference type="Google" id="ProtNLM"/>
    </source>
</evidence>
<feature type="signal peptide" evidence="1">
    <location>
        <begin position="1"/>
        <end position="18"/>
    </location>
</feature>